<dbReference type="SUPFAM" id="SSF55729">
    <property type="entry name" value="Acyl-CoA N-acyltransferases (Nat)"/>
    <property type="match status" value="1"/>
</dbReference>
<dbReference type="Gene3D" id="3.40.630.90">
    <property type="match status" value="1"/>
</dbReference>
<dbReference type="PANTHER" id="PTHR47237:SF1">
    <property type="entry name" value="SLL0310 PROTEIN"/>
    <property type="match status" value="1"/>
</dbReference>
<gene>
    <name evidence="3" type="ORF">ADK38_27395</name>
</gene>
<name>A0ABR5J119_9ACTN</name>
<dbReference type="PANTHER" id="PTHR47237">
    <property type="entry name" value="SLL0310 PROTEIN"/>
    <property type="match status" value="1"/>
</dbReference>
<dbReference type="EMBL" id="LGUT01002440">
    <property type="protein sequence ID" value="KOG87081.1"/>
    <property type="molecule type" value="Genomic_DNA"/>
</dbReference>
<dbReference type="InterPro" id="IPR000182">
    <property type="entry name" value="GNAT_dom"/>
</dbReference>
<dbReference type="PROSITE" id="PS51186">
    <property type="entry name" value="GNAT"/>
    <property type="match status" value="1"/>
</dbReference>
<sequence length="335" mass="35100">MHPLGELTVSTASLDEWHQVEEWAAEEGWNPGRGDTATFHPIDPAGFFVGRLEPGAAPVSAISVANYSDEYAFLGYYMVRPDHRGRGLGLATWRTAFPHAGTRTVGLDGVPAQQATYQRAGFETAYQTIRYTGRPRAGEGPVRTDAGPAATGANSDRTGAGAARTGANSGRTGAGTARTGPDTDPARTGAGTATVPVTADHLDAIAAYDRRCFPADRRAFLGRWLTAAGRTARVHLRDGQVAGYGVLRPARDGHRVGPLFADSREAAEALFDSLTAGLGPEETVSLDVPDPQRSAHDLATAHGLAPASHTVRMYAGPAPSVGTARTYGVTSLELG</sequence>
<dbReference type="Proteomes" id="UP000037020">
    <property type="component" value="Unassembled WGS sequence"/>
</dbReference>
<keyword evidence="4" id="KW-1185">Reference proteome</keyword>
<accession>A0ABR5J119</accession>
<evidence type="ECO:0000313" key="4">
    <source>
        <dbReference type="Proteomes" id="UP000037020"/>
    </source>
</evidence>
<reference evidence="3 4" key="1">
    <citation type="submission" date="2015-07" db="EMBL/GenBank/DDBJ databases">
        <authorList>
            <person name="Ju K.-S."/>
            <person name="Doroghazi J.R."/>
            <person name="Metcalf W.W."/>
        </authorList>
    </citation>
    <scope>NUCLEOTIDE SEQUENCE [LARGE SCALE GENOMIC DNA]</scope>
    <source>
        <strain evidence="3 4">NRRL B-3589</strain>
    </source>
</reference>
<dbReference type="RefSeq" id="WP_030878747.1">
    <property type="nucleotide sequence ID" value="NZ_JBIRHZ010000002.1"/>
</dbReference>
<feature type="region of interest" description="Disordered" evidence="1">
    <location>
        <begin position="133"/>
        <end position="194"/>
    </location>
</feature>
<dbReference type="Gene3D" id="3.40.630.30">
    <property type="match status" value="1"/>
</dbReference>
<dbReference type="InterPro" id="IPR041496">
    <property type="entry name" value="YitH/HolE_GNAT"/>
</dbReference>
<proteinExistence type="predicted"/>
<dbReference type="Pfam" id="PF18014">
    <property type="entry name" value="Acetyltransf_18"/>
    <property type="match status" value="1"/>
</dbReference>
<evidence type="ECO:0000313" key="3">
    <source>
        <dbReference type="EMBL" id="KOG87081.1"/>
    </source>
</evidence>
<comment type="caution">
    <text evidence="3">The sequence shown here is derived from an EMBL/GenBank/DDBJ whole genome shotgun (WGS) entry which is preliminary data.</text>
</comment>
<protein>
    <submittedName>
        <fullName evidence="3">GCN5 family acetyltransferase</fullName>
    </submittedName>
</protein>
<organism evidence="3 4">
    <name type="scientific">Streptomyces varsoviensis</name>
    <dbReference type="NCBI Taxonomy" id="67373"/>
    <lineage>
        <taxon>Bacteria</taxon>
        <taxon>Bacillati</taxon>
        <taxon>Actinomycetota</taxon>
        <taxon>Actinomycetes</taxon>
        <taxon>Kitasatosporales</taxon>
        <taxon>Streptomycetaceae</taxon>
        <taxon>Streptomyces</taxon>
    </lineage>
</organism>
<feature type="compositionally biased region" description="Low complexity" evidence="1">
    <location>
        <begin position="157"/>
        <end position="194"/>
    </location>
</feature>
<dbReference type="Pfam" id="PF00583">
    <property type="entry name" value="Acetyltransf_1"/>
    <property type="match status" value="1"/>
</dbReference>
<evidence type="ECO:0000256" key="1">
    <source>
        <dbReference type="SAM" id="MobiDB-lite"/>
    </source>
</evidence>
<feature type="domain" description="N-acetyltransferase" evidence="2">
    <location>
        <begin position="7"/>
        <end position="137"/>
    </location>
</feature>
<dbReference type="InterPro" id="IPR016181">
    <property type="entry name" value="Acyl_CoA_acyltransferase"/>
</dbReference>
<evidence type="ECO:0000259" key="2">
    <source>
        <dbReference type="PROSITE" id="PS51186"/>
    </source>
</evidence>
<dbReference type="InterPro" id="IPR052729">
    <property type="entry name" value="Acyl/Acetyltrans_Enzymes"/>
</dbReference>